<feature type="modified residue" description="4-aspartylphosphate" evidence="3">
    <location>
        <position position="56"/>
    </location>
</feature>
<dbReference type="GO" id="GO:0000160">
    <property type="term" value="P:phosphorelay signal transduction system"/>
    <property type="evidence" value="ECO:0007669"/>
    <property type="project" value="InterPro"/>
</dbReference>
<dbReference type="AlphaFoldDB" id="A0A6C0G0Z6"/>
<dbReference type="InterPro" id="IPR001789">
    <property type="entry name" value="Sig_transdc_resp-reg_receiver"/>
</dbReference>
<evidence type="ECO:0000313" key="5">
    <source>
        <dbReference type="EMBL" id="QHT61331.1"/>
    </source>
</evidence>
<dbReference type="SMART" id="SM00448">
    <property type="entry name" value="REC"/>
    <property type="match status" value="1"/>
</dbReference>
<dbReference type="InterPro" id="IPR011006">
    <property type="entry name" value="CheY-like_superfamily"/>
</dbReference>
<evidence type="ECO:0000259" key="4">
    <source>
        <dbReference type="PROSITE" id="PS50110"/>
    </source>
</evidence>
<feature type="domain" description="Response regulatory" evidence="4">
    <location>
        <begin position="4"/>
        <end position="121"/>
    </location>
</feature>
<sequence>MDYKVLLLDDERILLQGLANKIALMDLPLRIIGEAGDGEEGLAYMELEMPDIVITDIRMPEMDGLAFIARVRSLRKPIQCVIISGYDDLEYARQASHLGVRHYLHKPVDHAELQSVLTDIVLQLRRGDSSHAR</sequence>
<keyword evidence="2" id="KW-0238">DNA-binding</keyword>
<dbReference type="PROSITE" id="PS50110">
    <property type="entry name" value="RESPONSE_REGULATORY"/>
    <property type="match status" value="1"/>
</dbReference>
<dbReference type="InterPro" id="IPR051552">
    <property type="entry name" value="HptR"/>
</dbReference>
<evidence type="ECO:0000256" key="2">
    <source>
        <dbReference type="ARBA" id="ARBA00023125"/>
    </source>
</evidence>
<accession>A0A6C0G0Z6</accession>
<dbReference type="PANTHER" id="PTHR42713">
    <property type="entry name" value="HISTIDINE KINASE-RELATED"/>
    <property type="match status" value="1"/>
</dbReference>
<dbReference type="PANTHER" id="PTHR42713:SF3">
    <property type="entry name" value="TRANSCRIPTIONAL REGULATORY PROTEIN HPTR"/>
    <property type="match status" value="1"/>
</dbReference>
<name>A0A6C0G0Z6_9BACL</name>
<evidence type="ECO:0000256" key="3">
    <source>
        <dbReference type="PROSITE-ProRule" id="PRU00169"/>
    </source>
</evidence>
<dbReference type="RefSeq" id="WP_162357770.1">
    <property type="nucleotide sequence ID" value="NZ_CP048209.1"/>
</dbReference>
<proteinExistence type="predicted"/>
<dbReference type="SUPFAM" id="SSF52172">
    <property type="entry name" value="CheY-like"/>
    <property type="match status" value="1"/>
</dbReference>
<organism evidence="5 6">
    <name type="scientific">Paenibacillus lycopersici</name>
    <dbReference type="NCBI Taxonomy" id="2704462"/>
    <lineage>
        <taxon>Bacteria</taxon>
        <taxon>Bacillati</taxon>
        <taxon>Bacillota</taxon>
        <taxon>Bacilli</taxon>
        <taxon>Bacillales</taxon>
        <taxon>Paenibacillaceae</taxon>
        <taxon>Paenibacillus</taxon>
    </lineage>
</organism>
<dbReference type="GO" id="GO:0003677">
    <property type="term" value="F:DNA binding"/>
    <property type="evidence" value="ECO:0007669"/>
    <property type="project" value="UniProtKB-KW"/>
</dbReference>
<evidence type="ECO:0000313" key="6">
    <source>
        <dbReference type="Proteomes" id="UP000476064"/>
    </source>
</evidence>
<dbReference type="Pfam" id="PF00072">
    <property type="entry name" value="Response_reg"/>
    <property type="match status" value="1"/>
</dbReference>
<evidence type="ECO:0000256" key="1">
    <source>
        <dbReference type="ARBA" id="ARBA00022490"/>
    </source>
</evidence>
<dbReference type="Proteomes" id="UP000476064">
    <property type="component" value="Chromosome"/>
</dbReference>
<gene>
    <name evidence="5" type="ORF">GXP70_16115</name>
</gene>
<dbReference type="KEGG" id="plyc:GXP70_16115"/>
<keyword evidence="3" id="KW-0597">Phosphoprotein</keyword>
<dbReference type="CDD" id="cd17536">
    <property type="entry name" value="REC_YesN-like"/>
    <property type="match status" value="1"/>
</dbReference>
<keyword evidence="6" id="KW-1185">Reference proteome</keyword>
<dbReference type="Gene3D" id="3.40.50.2300">
    <property type="match status" value="1"/>
</dbReference>
<dbReference type="EMBL" id="CP048209">
    <property type="protein sequence ID" value="QHT61331.1"/>
    <property type="molecule type" value="Genomic_DNA"/>
</dbReference>
<protein>
    <submittedName>
        <fullName evidence="5">Response regulator</fullName>
    </submittedName>
</protein>
<keyword evidence="1" id="KW-0963">Cytoplasm</keyword>
<reference evidence="5 6" key="1">
    <citation type="submission" date="2020-01" db="EMBL/GenBank/DDBJ databases">
        <title>Paenibacillus sp. nov., isolated from tomato rhizosphere.</title>
        <authorList>
            <person name="Weon H.-Y."/>
            <person name="Lee S.A."/>
        </authorList>
    </citation>
    <scope>NUCLEOTIDE SEQUENCE [LARGE SCALE GENOMIC DNA]</scope>
    <source>
        <strain evidence="5 6">12200R-189</strain>
    </source>
</reference>